<dbReference type="PANTHER" id="PTHR13948:SF3">
    <property type="entry name" value="FI21118P1"/>
    <property type="match status" value="1"/>
</dbReference>
<dbReference type="CDD" id="cd12313">
    <property type="entry name" value="RRM1_RRM2_RBM5_like"/>
    <property type="match status" value="1"/>
</dbReference>
<dbReference type="SMART" id="SM00360">
    <property type="entry name" value="RRM"/>
    <property type="match status" value="2"/>
</dbReference>
<dbReference type="EMBL" id="JANEYF010004530">
    <property type="protein sequence ID" value="KAJ8930870.1"/>
    <property type="molecule type" value="Genomic_DNA"/>
</dbReference>
<feature type="compositionally biased region" description="Low complexity" evidence="9">
    <location>
        <begin position="719"/>
        <end position="733"/>
    </location>
</feature>
<reference evidence="12" key="1">
    <citation type="journal article" date="2023" name="Insect Mol. Biol.">
        <title>Genome sequencing provides insights into the evolution of gene families encoding plant cell wall-degrading enzymes in longhorned beetles.</title>
        <authorList>
            <person name="Shin N.R."/>
            <person name="Okamura Y."/>
            <person name="Kirsch R."/>
            <person name="Pauchet Y."/>
        </authorList>
    </citation>
    <scope>NUCLEOTIDE SEQUENCE</scope>
    <source>
        <strain evidence="12">RBIC_L_NR</strain>
    </source>
</reference>
<keyword evidence="3 8" id="KW-0863">Zinc-finger</keyword>
<evidence type="ECO:0000259" key="11">
    <source>
        <dbReference type="PROSITE" id="PS50199"/>
    </source>
</evidence>
<feature type="region of interest" description="Disordered" evidence="9">
    <location>
        <begin position="1"/>
        <end position="179"/>
    </location>
</feature>
<dbReference type="AlphaFoldDB" id="A0AAV8WXB0"/>
<keyword evidence="5 7" id="KW-0694">RNA-binding</keyword>
<feature type="compositionally biased region" description="Basic residues" evidence="9">
    <location>
        <begin position="30"/>
        <end position="57"/>
    </location>
</feature>
<evidence type="ECO:0000256" key="5">
    <source>
        <dbReference type="ARBA" id="ARBA00022884"/>
    </source>
</evidence>
<evidence type="ECO:0000256" key="7">
    <source>
        <dbReference type="PROSITE-ProRule" id="PRU00176"/>
    </source>
</evidence>
<evidence type="ECO:0000256" key="1">
    <source>
        <dbReference type="ARBA" id="ARBA00004123"/>
    </source>
</evidence>
<dbReference type="GO" id="GO:0000398">
    <property type="term" value="P:mRNA splicing, via spliceosome"/>
    <property type="evidence" value="ECO:0007669"/>
    <property type="project" value="TreeGrafter"/>
</dbReference>
<feature type="compositionally biased region" description="Basic and acidic residues" evidence="9">
    <location>
        <begin position="20"/>
        <end position="29"/>
    </location>
</feature>
<dbReference type="PROSITE" id="PS50199">
    <property type="entry name" value="ZF_RANBP2_2"/>
    <property type="match status" value="1"/>
</dbReference>
<evidence type="ECO:0000256" key="6">
    <source>
        <dbReference type="ARBA" id="ARBA00023242"/>
    </source>
</evidence>
<sequence>MDRLRDYSPRGRSMSISPEMYRRDSPDYRHRSRSCSRSPNYRRHNGYRSPTYHKKTYHHEYIDERRGESDYDSDREYRRDREHSWEVERERKSRSRSPDYRERDRDRGNRYYRNRDRDHHRLRRRSRSGSRWERKSEDRKVRDRERYRDDDRDSDSERSPNGAVIGASGSEIIGYKSQPPNNTIMIRGLAQHITENDIRQDIIQCGLMPKDIRLIRKKDTGASRGFAFVEFATLGEAIRWMDIKQGVLMLQDQYRAIMQYSIPKDMNSSEKPPTHKASADWFCIKCGAQNFKRRDNCFKCHASRMESEEGGSGSDEICSYATKTIMMRNLDALTTEDSVMAVLNSIIPDLVKSISAVCIGRDPLTSTSRGICYLGTESTIDALAIYGALNSSKTPLTIDGKTVILSYCKYNMGDTKKAYSQADHAAFPNASIPSTYAMTDVDSLAEYAARRYAKTPQEYMHYIEYYRGFFTQQISAGNSITLHQENQMDAANAAAAVAQSAIQQMNANKSYYDNTHIVVPNGTDGKKYQKQDKVKVAKKIAKDMERWAKTLNQKKETSNFKTTADSNICSSSASADIGFSVLEKKSVALVTAPPAPFFKQEVMEEPPTPSALPLVAAYGGESESSGDEEIEDLLDYNRLICNLCKRQLGSAEALTKHAKLSTLHKQNLETRRKKKQENVKEKIVYRDRAKERRMKYGDPDEPQPSKLKEKYLKSREMDIPVPSSSVSEPIGSENAEQHSSTVGLGNKLPGYTALAGESYKDCVKKMMYARYQELTEKENSN</sequence>
<feature type="compositionally biased region" description="Basic and acidic residues" evidence="9">
    <location>
        <begin position="58"/>
        <end position="119"/>
    </location>
</feature>
<dbReference type="GO" id="GO:0005634">
    <property type="term" value="C:nucleus"/>
    <property type="evidence" value="ECO:0007669"/>
    <property type="project" value="UniProtKB-SubCell"/>
</dbReference>
<dbReference type="PROSITE" id="PS50102">
    <property type="entry name" value="RRM"/>
    <property type="match status" value="1"/>
</dbReference>
<dbReference type="SMART" id="SM00547">
    <property type="entry name" value="ZnF_RBZ"/>
    <property type="match status" value="1"/>
</dbReference>
<evidence type="ECO:0000313" key="12">
    <source>
        <dbReference type="EMBL" id="KAJ8930870.1"/>
    </source>
</evidence>
<evidence type="ECO:0008006" key="14">
    <source>
        <dbReference type="Google" id="ProtNLM"/>
    </source>
</evidence>
<accession>A0AAV8WXB0</accession>
<dbReference type="InterPro" id="IPR035979">
    <property type="entry name" value="RBD_domain_sf"/>
</dbReference>
<dbReference type="Gene3D" id="4.10.1060.10">
    <property type="entry name" value="Zinc finger, RanBP2-type"/>
    <property type="match status" value="1"/>
</dbReference>
<dbReference type="InterPro" id="IPR000504">
    <property type="entry name" value="RRM_dom"/>
</dbReference>
<feature type="compositionally biased region" description="Basic and acidic residues" evidence="9">
    <location>
        <begin position="130"/>
        <end position="158"/>
    </location>
</feature>
<name>A0AAV8WXB0_9CUCU</name>
<dbReference type="InterPro" id="IPR012677">
    <property type="entry name" value="Nucleotide-bd_a/b_plait_sf"/>
</dbReference>
<dbReference type="InterPro" id="IPR001876">
    <property type="entry name" value="Znf_RanBP2"/>
</dbReference>
<dbReference type="SUPFAM" id="SSF90209">
    <property type="entry name" value="Ran binding protein zinc finger-like"/>
    <property type="match status" value="1"/>
</dbReference>
<keyword evidence="13" id="KW-1185">Reference proteome</keyword>
<evidence type="ECO:0000256" key="3">
    <source>
        <dbReference type="ARBA" id="ARBA00022771"/>
    </source>
</evidence>
<keyword evidence="4" id="KW-0862">Zinc</keyword>
<dbReference type="PROSITE" id="PS01358">
    <property type="entry name" value="ZF_RANBP2_1"/>
    <property type="match status" value="1"/>
</dbReference>
<dbReference type="Pfam" id="PF00076">
    <property type="entry name" value="RRM_1"/>
    <property type="match status" value="1"/>
</dbReference>
<protein>
    <recommendedName>
        <fullName evidence="14">RNA-binding protein 5</fullName>
    </recommendedName>
</protein>
<evidence type="ECO:0000256" key="8">
    <source>
        <dbReference type="PROSITE-ProRule" id="PRU00322"/>
    </source>
</evidence>
<feature type="region of interest" description="Disordered" evidence="9">
    <location>
        <begin position="719"/>
        <end position="748"/>
    </location>
</feature>
<evidence type="ECO:0000313" key="13">
    <source>
        <dbReference type="Proteomes" id="UP001162156"/>
    </source>
</evidence>
<dbReference type="GO" id="GO:0008270">
    <property type="term" value="F:zinc ion binding"/>
    <property type="evidence" value="ECO:0007669"/>
    <property type="project" value="UniProtKB-KW"/>
</dbReference>
<feature type="compositionally biased region" description="Basic and acidic residues" evidence="9">
    <location>
        <begin position="686"/>
        <end position="698"/>
    </location>
</feature>
<organism evidence="12 13">
    <name type="scientific">Rhamnusium bicolor</name>
    <dbReference type="NCBI Taxonomy" id="1586634"/>
    <lineage>
        <taxon>Eukaryota</taxon>
        <taxon>Metazoa</taxon>
        <taxon>Ecdysozoa</taxon>
        <taxon>Arthropoda</taxon>
        <taxon>Hexapoda</taxon>
        <taxon>Insecta</taxon>
        <taxon>Pterygota</taxon>
        <taxon>Neoptera</taxon>
        <taxon>Endopterygota</taxon>
        <taxon>Coleoptera</taxon>
        <taxon>Polyphaga</taxon>
        <taxon>Cucujiformia</taxon>
        <taxon>Chrysomeloidea</taxon>
        <taxon>Cerambycidae</taxon>
        <taxon>Lepturinae</taxon>
        <taxon>Rhagiini</taxon>
        <taxon>Rhamnusium</taxon>
    </lineage>
</organism>
<dbReference type="Proteomes" id="UP001162156">
    <property type="component" value="Unassembled WGS sequence"/>
</dbReference>
<proteinExistence type="predicted"/>
<feature type="domain" description="RanBP2-type" evidence="11">
    <location>
        <begin position="276"/>
        <end position="306"/>
    </location>
</feature>
<evidence type="ECO:0000256" key="2">
    <source>
        <dbReference type="ARBA" id="ARBA00022723"/>
    </source>
</evidence>
<feature type="region of interest" description="Disordered" evidence="9">
    <location>
        <begin position="686"/>
        <end position="706"/>
    </location>
</feature>
<comment type="caution">
    <text evidence="12">The sequence shown here is derived from an EMBL/GenBank/DDBJ whole genome shotgun (WGS) entry which is preliminary data.</text>
</comment>
<evidence type="ECO:0000256" key="4">
    <source>
        <dbReference type="ARBA" id="ARBA00022833"/>
    </source>
</evidence>
<dbReference type="Gene3D" id="3.30.70.330">
    <property type="match status" value="2"/>
</dbReference>
<keyword evidence="2" id="KW-0479">Metal-binding</keyword>
<feature type="domain" description="RRM" evidence="10">
    <location>
        <begin position="182"/>
        <end position="263"/>
    </location>
</feature>
<dbReference type="PANTHER" id="PTHR13948">
    <property type="entry name" value="RNA-BINDING PROTEIN"/>
    <property type="match status" value="1"/>
</dbReference>
<dbReference type="InterPro" id="IPR036443">
    <property type="entry name" value="Znf_RanBP2_sf"/>
</dbReference>
<gene>
    <name evidence="12" type="ORF">NQ314_016290</name>
</gene>
<evidence type="ECO:0000256" key="9">
    <source>
        <dbReference type="SAM" id="MobiDB-lite"/>
    </source>
</evidence>
<evidence type="ECO:0000259" key="10">
    <source>
        <dbReference type="PROSITE" id="PS50102"/>
    </source>
</evidence>
<dbReference type="GO" id="GO:0003723">
    <property type="term" value="F:RNA binding"/>
    <property type="evidence" value="ECO:0007669"/>
    <property type="project" value="UniProtKB-UniRule"/>
</dbReference>
<dbReference type="SUPFAM" id="SSF54928">
    <property type="entry name" value="RNA-binding domain, RBD"/>
    <property type="match status" value="1"/>
</dbReference>
<keyword evidence="6" id="KW-0539">Nucleus</keyword>
<comment type="subcellular location">
    <subcellularLocation>
        <location evidence="1">Nucleus</location>
    </subcellularLocation>
</comment>